<gene>
    <name evidence="2" type="ordered locus">Npun_R2088</name>
</gene>
<proteinExistence type="predicted"/>
<dbReference type="eggNOG" id="COG0332">
    <property type="taxonomic scope" value="Bacteria"/>
</dbReference>
<protein>
    <submittedName>
        <fullName evidence="2">3-Oxoacyl-(Acyl-carrier-protein (ACP)) synthase III</fullName>
        <ecNumber evidence="2">2.3.1.41</ecNumber>
    </submittedName>
</protein>
<dbReference type="GO" id="GO:0006633">
    <property type="term" value="P:fatty acid biosynthetic process"/>
    <property type="evidence" value="ECO:0007669"/>
    <property type="project" value="InterPro"/>
</dbReference>
<reference evidence="2 3" key="2">
    <citation type="journal article" date="2013" name="Plant Physiol.">
        <title>A Nostoc punctiforme Sugar Transporter Necessary to Establish a Cyanobacterium-Plant Symbiosis.</title>
        <authorList>
            <person name="Ekman M."/>
            <person name="Picossi S."/>
            <person name="Campbell E.L."/>
            <person name="Meeks J.C."/>
            <person name="Flores E."/>
        </authorList>
    </citation>
    <scope>NUCLEOTIDE SEQUENCE [LARGE SCALE GENOMIC DNA]</scope>
    <source>
        <strain evidence="3">ATCC 29133 / PCC 73102</strain>
    </source>
</reference>
<dbReference type="EMBL" id="CP001037">
    <property type="protein sequence ID" value="ACC80707.1"/>
    <property type="molecule type" value="Genomic_DNA"/>
</dbReference>
<dbReference type="PhylomeDB" id="B2J547"/>
<evidence type="ECO:0000313" key="3">
    <source>
        <dbReference type="Proteomes" id="UP000001191"/>
    </source>
</evidence>
<reference evidence="3" key="1">
    <citation type="submission" date="2008-04" db="EMBL/GenBank/DDBJ databases">
        <title>Complete sequence of chromosome of Nostoc punctiforme ATCC 29133.</title>
        <authorList>
            <consortium name="US DOE Joint Genome Institute"/>
            <person name="Copeland A."/>
            <person name="Lucas S."/>
            <person name="Lapidus A."/>
            <person name="Glavina del Rio T."/>
            <person name="Dalin E."/>
            <person name="Tice H."/>
            <person name="Pitluck S."/>
            <person name="Chain P."/>
            <person name="Malfatti S."/>
            <person name="Shin M."/>
            <person name="Vergez L."/>
            <person name="Schmutz J."/>
            <person name="Larimer F."/>
            <person name="Land M."/>
            <person name="Hauser L."/>
            <person name="Kyrpides N."/>
            <person name="Kim E."/>
            <person name="Meeks J.C."/>
            <person name="Elhai J."/>
            <person name="Campbell E.L."/>
            <person name="Thiel T."/>
            <person name="Longmire J."/>
            <person name="Potts M."/>
            <person name="Atlas R."/>
        </authorList>
    </citation>
    <scope>NUCLEOTIDE SEQUENCE [LARGE SCALE GENOMIC DNA]</scope>
    <source>
        <strain evidence="3">ATCC 29133 / PCC 73102</strain>
    </source>
</reference>
<evidence type="ECO:0000259" key="1">
    <source>
        <dbReference type="Pfam" id="PF08545"/>
    </source>
</evidence>
<keyword evidence="3" id="KW-1185">Reference proteome</keyword>
<dbReference type="RefSeq" id="WP_012408712.1">
    <property type="nucleotide sequence ID" value="NC_010628.1"/>
</dbReference>
<dbReference type="SUPFAM" id="SSF53901">
    <property type="entry name" value="Thiolase-like"/>
    <property type="match status" value="2"/>
</dbReference>
<dbReference type="OrthoDB" id="9815506at2"/>
<evidence type="ECO:0000313" key="2">
    <source>
        <dbReference type="EMBL" id="ACC80707.1"/>
    </source>
</evidence>
<dbReference type="InterPro" id="IPR013751">
    <property type="entry name" value="ACP_syn_III_N"/>
</dbReference>
<keyword evidence="2" id="KW-0012">Acyltransferase</keyword>
<sequence length="344" mass="37579">MTDAKCTVTIAGLGTFLPGKPVENKQLAEIFNINKDWIEVFIGSKRRYFAVDLVTQETTHTLAEICAHAAKEAIQNSGYSIQDIEFIVMATGTPDFLMPATVNLVAEKLGINLVPTYQLQSGCSGAVQCLDVAQQFLLSGSYKVGLVIGGDICSRFADFNRDFNNMPSGELVNYVLFGDGAGAAVLTSEENKTGFTIEYVLNQLTGLDKEPGQILNWFAVPPAGDTKLPQAVKEDYKAIEKAVPVLAKEILESLMDAVEWELHDIDFILPPQLSGNMSKRIVEFMDIPVEKAVHCVTETGNVANALPFIQLQNLESIMHQGQRAFCITVESSKWIKGGLALSRV</sequence>
<dbReference type="AlphaFoldDB" id="B2J547"/>
<dbReference type="PANTHER" id="PTHR34069">
    <property type="entry name" value="3-OXOACYL-[ACYL-CARRIER-PROTEIN] SYNTHASE 3"/>
    <property type="match status" value="1"/>
</dbReference>
<name>B2J547_NOSP7</name>
<keyword evidence="2" id="KW-0808">Transferase</keyword>
<accession>B2J547</accession>
<dbReference type="Proteomes" id="UP000001191">
    <property type="component" value="Chromosome"/>
</dbReference>
<dbReference type="HOGENOM" id="CLU_039592_3_1_3"/>
<dbReference type="GO" id="GO:0044550">
    <property type="term" value="P:secondary metabolite biosynthetic process"/>
    <property type="evidence" value="ECO:0007669"/>
    <property type="project" value="TreeGrafter"/>
</dbReference>
<dbReference type="Pfam" id="PF08545">
    <property type="entry name" value="ACP_syn_III"/>
    <property type="match status" value="1"/>
</dbReference>
<dbReference type="InterPro" id="IPR016039">
    <property type="entry name" value="Thiolase-like"/>
</dbReference>
<dbReference type="GO" id="GO:0004315">
    <property type="term" value="F:3-oxoacyl-[acyl-carrier-protein] synthase activity"/>
    <property type="evidence" value="ECO:0007669"/>
    <property type="project" value="UniProtKB-EC"/>
</dbReference>
<dbReference type="EnsemblBacteria" id="ACC80707">
    <property type="protein sequence ID" value="ACC80707"/>
    <property type="gene ID" value="Npun_R2088"/>
</dbReference>
<dbReference type="PANTHER" id="PTHR34069:SF2">
    <property type="entry name" value="BETA-KETOACYL-[ACYL-CARRIER-PROTEIN] SYNTHASE III"/>
    <property type="match status" value="1"/>
</dbReference>
<dbReference type="EC" id="2.3.1.41" evidence="2"/>
<dbReference type="KEGG" id="npu:Npun_R2088"/>
<dbReference type="STRING" id="63737.Npun_R2088"/>
<dbReference type="Gene3D" id="3.40.47.10">
    <property type="match status" value="2"/>
</dbReference>
<feature type="domain" description="Beta-ketoacyl-[acyl-carrier-protein] synthase III N-terminal" evidence="1">
    <location>
        <begin position="119"/>
        <end position="194"/>
    </location>
</feature>
<organism evidence="2 3">
    <name type="scientific">Nostoc punctiforme (strain ATCC 29133 / PCC 73102)</name>
    <dbReference type="NCBI Taxonomy" id="63737"/>
    <lineage>
        <taxon>Bacteria</taxon>
        <taxon>Bacillati</taxon>
        <taxon>Cyanobacteriota</taxon>
        <taxon>Cyanophyceae</taxon>
        <taxon>Nostocales</taxon>
        <taxon>Nostocaceae</taxon>
        <taxon>Nostoc</taxon>
    </lineage>
</organism>